<sequence>MAPPPRFLSALKPLPFPKLSAIPPPPPQQQLRLSGVSAAPRERGRRHQQQRLPSQRIRQTKAKNELRGLVKKLCVTRSHRDQERENSLVSKPAQAEMTRGNTSDNFKITLVKTADVNFDYFYSDWKMTGSCLEDNQQDIQVQDYSKYLTFQGINCFGIVKISYPYGI</sequence>
<feature type="region of interest" description="Disordered" evidence="1">
    <location>
        <begin position="1"/>
        <end position="60"/>
    </location>
</feature>
<evidence type="ECO:0000256" key="1">
    <source>
        <dbReference type="SAM" id="MobiDB-lite"/>
    </source>
</evidence>
<evidence type="ECO:0000313" key="2">
    <source>
        <dbReference type="EMBL" id="GCC24512.1"/>
    </source>
</evidence>
<dbReference type="Proteomes" id="UP000287033">
    <property type="component" value="Unassembled WGS sequence"/>
</dbReference>
<gene>
    <name evidence="2" type="ORF">chiPu_0002913</name>
</gene>
<accession>A0A401S2C2</accession>
<proteinExistence type="predicted"/>
<reference evidence="2 3" key="1">
    <citation type="journal article" date="2018" name="Nat. Ecol. Evol.">
        <title>Shark genomes provide insights into elasmobranch evolution and the origin of vertebrates.</title>
        <authorList>
            <person name="Hara Y"/>
            <person name="Yamaguchi K"/>
            <person name="Onimaru K"/>
            <person name="Kadota M"/>
            <person name="Koyanagi M"/>
            <person name="Keeley SD"/>
            <person name="Tatsumi K"/>
            <person name="Tanaka K"/>
            <person name="Motone F"/>
            <person name="Kageyama Y"/>
            <person name="Nozu R"/>
            <person name="Adachi N"/>
            <person name="Nishimura O"/>
            <person name="Nakagawa R"/>
            <person name="Tanegashima C"/>
            <person name="Kiyatake I"/>
            <person name="Matsumoto R"/>
            <person name="Murakumo K"/>
            <person name="Nishida K"/>
            <person name="Terakita A"/>
            <person name="Kuratani S"/>
            <person name="Sato K"/>
            <person name="Hyodo S Kuraku.S."/>
        </authorList>
    </citation>
    <scope>NUCLEOTIDE SEQUENCE [LARGE SCALE GENOMIC DNA]</scope>
</reference>
<evidence type="ECO:0000313" key="3">
    <source>
        <dbReference type="Proteomes" id="UP000287033"/>
    </source>
</evidence>
<comment type="caution">
    <text evidence="2">The sequence shown here is derived from an EMBL/GenBank/DDBJ whole genome shotgun (WGS) entry which is preliminary data.</text>
</comment>
<name>A0A401S2C2_CHIPU</name>
<feature type="region of interest" description="Disordered" evidence="1">
    <location>
        <begin position="77"/>
        <end position="100"/>
    </location>
</feature>
<dbReference type="EMBL" id="BEZZ01000059">
    <property type="protein sequence ID" value="GCC24512.1"/>
    <property type="molecule type" value="Genomic_DNA"/>
</dbReference>
<keyword evidence="3" id="KW-1185">Reference proteome</keyword>
<protein>
    <submittedName>
        <fullName evidence="2">Uncharacterized protein</fullName>
    </submittedName>
</protein>
<dbReference type="AlphaFoldDB" id="A0A401S2C2"/>
<organism evidence="2 3">
    <name type="scientific">Chiloscyllium punctatum</name>
    <name type="common">Brownbanded bambooshark</name>
    <name type="synonym">Hemiscyllium punctatum</name>
    <dbReference type="NCBI Taxonomy" id="137246"/>
    <lineage>
        <taxon>Eukaryota</taxon>
        <taxon>Metazoa</taxon>
        <taxon>Chordata</taxon>
        <taxon>Craniata</taxon>
        <taxon>Vertebrata</taxon>
        <taxon>Chondrichthyes</taxon>
        <taxon>Elasmobranchii</taxon>
        <taxon>Galeomorphii</taxon>
        <taxon>Galeoidea</taxon>
        <taxon>Orectolobiformes</taxon>
        <taxon>Hemiscylliidae</taxon>
        <taxon>Chiloscyllium</taxon>
    </lineage>
</organism>